<evidence type="ECO:0000313" key="2">
    <source>
        <dbReference type="Proteomes" id="UP000472372"/>
    </source>
</evidence>
<dbReference type="AlphaFoldDB" id="A0A6S6VWE4"/>
<name>A0A6S6VWE4_9PLEO</name>
<sequence>MISMRKVMESLRFPSGKEIGPNNVAKFKSFVQRHELTKDGKAIIFNTKWEDDRSFHGNFHCETLMLSLQLLHQTQAARDEVSSDDNNEYQYLQLPSKDVIDKFANPTKVLPVPKRCCPKCVNENTDENILYPGHYEDWFTAALPPWLPRKADIAVIKAAETKLVNGNQNNLKFDNFEDIDTDD</sequence>
<dbReference type="Proteomes" id="UP000472372">
    <property type="component" value="Chromosome 3"/>
</dbReference>
<organism evidence="1 2">
    <name type="scientific">Pyrenophora teres f. teres</name>
    <dbReference type="NCBI Taxonomy" id="97479"/>
    <lineage>
        <taxon>Eukaryota</taxon>
        <taxon>Fungi</taxon>
        <taxon>Dikarya</taxon>
        <taxon>Ascomycota</taxon>
        <taxon>Pezizomycotina</taxon>
        <taxon>Dothideomycetes</taxon>
        <taxon>Pleosporomycetidae</taxon>
        <taxon>Pleosporales</taxon>
        <taxon>Pleosporineae</taxon>
        <taxon>Pleosporaceae</taxon>
        <taxon>Pyrenophora</taxon>
    </lineage>
</organism>
<protein>
    <submittedName>
        <fullName evidence="1">Uncharacterized protein</fullName>
    </submittedName>
</protein>
<evidence type="ECO:0000313" key="1">
    <source>
        <dbReference type="EMBL" id="CAE7021248.1"/>
    </source>
</evidence>
<reference evidence="1" key="1">
    <citation type="submission" date="2021-02" db="EMBL/GenBank/DDBJ databases">
        <authorList>
            <person name="Syme A R."/>
            <person name="Syme A R."/>
            <person name="Moolhuijzen P."/>
        </authorList>
    </citation>
    <scope>NUCLEOTIDE SEQUENCE</scope>
    <source>
        <strain evidence="1">W1-1</strain>
    </source>
</reference>
<accession>A0A6S6VWE4</accession>
<gene>
    <name evidence="1" type="ORF">PTTW11_03225</name>
</gene>
<dbReference type="EMBL" id="HG992979">
    <property type="protein sequence ID" value="CAE7021248.1"/>
    <property type="molecule type" value="Genomic_DNA"/>
</dbReference>
<proteinExistence type="predicted"/>